<comment type="caution">
    <text evidence="2">The sequence shown here is derived from an EMBL/GenBank/DDBJ whole genome shotgun (WGS) entry which is preliminary data.</text>
</comment>
<reference evidence="2" key="1">
    <citation type="submission" date="2020-10" db="EMBL/GenBank/DDBJ databases">
        <authorList>
            <person name="Lu T."/>
            <person name="Wang Q."/>
            <person name="Han X."/>
        </authorList>
    </citation>
    <scope>NUCLEOTIDE SEQUENCE</scope>
    <source>
        <strain evidence="2">WQ 366</strain>
    </source>
</reference>
<dbReference type="InterPro" id="IPR025309">
    <property type="entry name" value="KTSC_dom"/>
</dbReference>
<protein>
    <submittedName>
        <fullName evidence="2">KTSC domain-containing protein</fullName>
    </submittedName>
</protein>
<sequence>MEMIPVTSSNIAAIGYDEQSATLTIQFIKENAVYEYYDVPQYEYDALMSAGSHGSYANKNIYKVYRQQRIA</sequence>
<organism evidence="2 3">
    <name type="scientific">Sphingobacterium bovistauri</name>
    <dbReference type="NCBI Taxonomy" id="2781959"/>
    <lineage>
        <taxon>Bacteria</taxon>
        <taxon>Pseudomonadati</taxon>
        <taxon>Bacteroidota</taxon>
        <taxon>Sphingobacteriia</taxon>
        <taxon>Sphingobacteriales</taxon>
        <taxon>Sphingobacteriaceae</taxon>
        <taxon>Sphingobacterium</taxon>
    </lineage>
</organism>
<dbReference type="RefSeq" id="WP_225552346.1">
    <property type="nucleotide sequence ID" value="NZ_JADEYP010000010.1"/>
</dbReference>
<feature type="domain" description="KTSC" evidence="1">
    <location>
        <begin position="7"/>
        <end position="65"/>
    </location>
</feature>
<evidence type="ECO:0000313" key="2">
    <source>
        <dbReference type="EMBL" id="MCA5004956.1"/>
    </source>
</evidence>
<proteinExistence type="predicted"/>
<keyword evidence="3" id="KW-1185">Reference proteome</keyword>
<accession>A0ABS7Z447</accession>
<evidence type="ECO:0000259" key="1">
    <source>
        <dbReference type="Pfam" id="PF13619"/>
    </source>
</evidence>
<name>A0ABS7Z447_9SPHI</name>
<dbReference type="Pfam" id="PF13619">
    <property type="entry name" value="KTSC"/>
    <property type="match status" value="1"/>
</dbReference>
<dbReference type="EMBL" id="JADEYP010000010">
    <property type="protein sequence ID" value="MCA5004956.1"/>
    <property type="molecule type" value="Genomic_DNA"/>
</dbReference>
<gene>
    <name evidence="2" type="ORF">IPZ78_07280</name>
</gene>
<evidence type="ECO:0000313" key="3">
    <source>
        <dbReference type="Proteomes" id="UP001165302"/>
    </source>
</evidence>
<dbReference type="Proteomes" id="UP001165302">
    <property type="component" value="Unassembled WGS sequence"/>
</dbReference>